<dbReference type="InterPro" id="IPR011009">
    <property type="entry name" value="Kinase-like_dom_sf"/>
</dbReference>
<dbReference type="GO" id="GO:0048544">
    <property type="term" value="P:recognition of pollen"/>
    <property type="evidence" value="ECO:0007669"/>
    <property type="project" value="InterPro"/>
</dbReference>
<dbReference type="InterPro" id="IPR024171">
    <property type="entry name" value="SRK-like_kinase"/>
</dbReference>
<keyword evidence="4 17" id="KW-0808">Transferase</keyword>
<dbReference type="Pfam" id="PF00954">
    <property type="entry name" value="S_locus_glycop"/>
    <property type="match status" value="1"/>
</dbReference>
<evidence type="ECO:0000259" key="23">
    <source>
        <dbReference type="PROSITE" id="PS50948"/>
    </source>
</evidence>
<dbReference type="PROSITE" id="PS50011">
    <property type="entry name" value="PROTEIN_KINASE_DOM"/>
    <property type="match status" value="1"/>
</dbReference>
<dbReference type="Pfam" id="PF01453">
    <property type="entry name" value="B_lectin"/>
    <property type="match status" value="1"/>
</dbReference>
<dbReference type="FunFam" id="3.30.200.20:FF:000195">
    <property type="entry name" value="G-type lectin S-receptor-like serine/threonine-protein kinase"/>
    <property type="match status" value="1"/>
</dbReference>
<dbReference type="GO" id="GO:0016020">
    <property type="term" value="C:membrane"/>
    <property type="evidence" value="ECO:0007669"/>
    <property type="project" value="UniProtKB-SubCell"/>
</dbReference>
<evidence type="ECO:0000256" key="9">
    <source>
        <dbReference type="ARBA" id="ARBA00022840"/>
    </source>
</evidence>
<keyword evidence="7 17" id="KW-0547">Nucleotide-binding</keyword>
<evidence type="ECO:0000256" key="7">
    <source>
        <dbReference type="ARBA" id="ARBA00022741"/>
    </source>
</evidence>
<evidence type="ECO:0000256" key="13">
    <source>
        <dbReference type="ARBA" id="ARBA00023170"/>
    </source>
</evidence>
<evidence type="ECO:0000256" key="2">
    <source>
        <dbReference type="ARBA" id="ARBA00022527"/>
    </source>
</evidence>
<dbReference type="InterPro" id="IPR001245">
    <property type="entry name" value="Ser-Thr/Tyr_kinase_cat_dom"/>
</dbReference>
<dbReference type="Pfam" id="PF11883">
    <property type="entry name" value="DUF3403"/>
    <property type="match status" value="1"/>
</dbReference>
<comment type="catalytic activity">
    <reaction evidence="15 17">
        <text>L-threonyl-[protein] + ATP = O-phospho-L-threonyl-[protein] + ADP + H(+)</text>
        <dbReference type="Rhea" id="RHEA:46608"/>
        <dbReference type="Rhea" id="RHEA-COMP:11060"/>
        <dbReference type="Rhea" id="RHEA-COMP:11605"/>
        <dbReference type="ChEBI" id="CHEBI:15378"/>
        <dbReference type="ChEBI" id="CHEBI:30013"/>
        <dbReference type="ChEBI" id="CHEBI:30616"/>
        <dbReference type="ChEBI" id="CHEBI:61977"/>
        <dbReference type="ChEBI" id="CHEBI:456216"/>
        <dbReference type="EC" id="2.7.11.1"/>
    </reaction>
</comment>
<dbReference type="Proteomes" id="UP001187192">
    <property type="component" value="Unassembled WGS sequence"/>
</dbReference>
<dbReference type="InterPro" id="IPR003609">
    <property type="entry name" value="Pan_app"/>
</dbReference>
<dbReference type="InterPro" id="IPR036426">
    <property type="entry name" value="Bulb-type_lectin_dom_sf"/>
</dbReference>
<evidence type="ECO:0000256" key="18">
    <source>
        <dbReference type="PROSITE-ProRule" id="PRU10141"/>
    </source>
</evidence>
<dbReference type="SMART" id="SM00108">
    <property type="entry name" value="B_lectin"/>
    <property type="match status" value="1"/>
</dbReference>
<dbReference type="SUPFAM" id="SSF56112">
    <property type="entry name" value="Protein kinase-like (PK-like)"/>
    <property type="match status" value="1"/>
</dbReference>
<organism evidence="24 25">
    <name type="scientific">Ficus carica</name>
    <name type="common">Common fig</name>
    <dbReference type="NCBI Taxonomy" id="3494"/>
    <lineage>
        <taxon>Eukaryota</taxon>
        <taxon>Viridiplantae</taxon>
        <taxon>Streptophyta</taxon>
        <taxon>Embryophyta</taxon>
        <taxon>Tracheophyta</taxon>
        <taxon>Spermatophyta</taxon>
        <taxon>Magnoliopsida</taxon>
        <taxon>eudicotyledons</taxon>
        <taxon>Gunneridae</taxon>
        <taxon>Pentapetalae</taxon>
        <taxon>rosids</taxon>
        <taxon>fabids</taxon>
        <taxon>Rosales</taxon>
        <taxon>Moraceae</taxon>
        <taxon>Ficeae</taxon>
        <taxon>Ficus</taxon>
    </lineage>
</organism>
<evidence type="ECO:0000256" key="15">
    <source>
        <dbReference type="ARBA" id="ARBA00047899"/>
    </source>
</evidence>
<evidence type="ECO:0000256" key="8">
    <source>
        <dbReference type="ARBA" id="ARBA00022777"/>
    </source>
</evidence>
<keyword evidence="13" id="KW-0675">Receptor</keyword>
<dbReference type="AlphaFoldDB" id="A0AA88DZR1"/>
<dbReference type="Gene3D" id="1.10.510.10">
    <property type="entry name" value="Transferase(Phosphotransferase) domain 1"/>
    <property type="match status" value="1"/>
</dbReference>
<dbReference type="CDD" id="cd14066">
    <property type="entry name" value="STKc_IRAK"/>
    <property type="match status" value="1"/>
</dbReference>
<dbReference type="PROSITE" id="PS00107">
    <property type="entry name" value="PROTEIN_KINASE_ATP"/>
    <property type="match status" value="1"/>
</dbReference>
<keyword evidence="25" id="KW-1185">Reference proteome</keyword>
<feature type="domain" description="Bulb-type lectin" evidence="22">
    <location>
        <begin position="26"/>
        <end position="147"/>
    </location>
</feature>
<evidence type="ECO:0000259" key="22">
    <source>
        <dbReference type="PROSITE" id="PS50927"/>
    </source>
</evidence>
<evidence type="ECO:0000256" key="12">
    <source>
        <dbReference type="ARBA" id="ARBA00023157"/>
    </source>
</evidence>
<dbReference type="CDD" id="cd00028">
    <property type="entry name" value="B_lectin"/>
    <property type="match status" value="1"/>
</dbReference>
<evidence type="ECO:0000256" key="6">
    <source>
        <dbReference type="ARBA" id="ARBA00022729"/>
    </source>
</evidence>
<dbReference type="PANTHER" id="PTHR32444">
    <property type="entry name" value="BULB-TYPE LECTIN DOMAIN-CONTAINING PROTEIN"/>
    <property type="match status" value="1"/>
</dbReference>
<dbReference type="InterPro" id="IPR008271">
    <property type="entry name" value="Ser/Thr_kinase_AS"/>
</dbReference>
<dbReference type="GO" id="GO:0004674">
    <property type="term" value="F:protein serine/threonine kinase activity"/>
    <property type="evidence" value="ECO:0007669"/>
    <property type="project" value="UniProtKB-KW"/>
</dbReference>
<evidence type="ECO:0000256" key="16">
    <source>
        <dbReference type="ARBA" id="ARBA00048679"/>
    </source>
</evidence>
<gene>
    <name evidence="24" type="ORF">TIFTF001_034047</name>
</gene>
<dbReference type="PROSITE" id="PS00108">
    <property type="entry name" value="PROTEIN_KINASE_ST"/>
    <property type="match status" value="1"/>
</dbReference>
<dbReference type="SUPFAM" id="SSF51110">
    <property type="entry name" value="alpha-D-mannose-specific plant lectins"/>
    <property type="match status" value="1"/>
</dbReference>
<comment type="catalytic activity">
    <reaction evidence="16 17">
        <text>L-seryl-[protein] + ATP = O-phospho-L-seryl-[protein] + ADP + H(+)</text>
        <dbReference type="Rhea" id="RHEA:17989"/>
        <dbReference type="Rhea" id="RHEA-COMP:9863"/>
        <dbReference type="Rhea" id="RHEA-COMP:11604"/>
        <dbReference type="ChEBI" id="CHEBI:15378"/>
        <dbReference type="ChEBI" id="CHEBI:29999"/>
        <dbReference type="ChEBI" id="CHEBI:30616"/>
        <dbReference type="ChEBI" id="CHEBI:83421"/>
        <dbReference type="ChEBI" id="CHEBI:456216"/>
        <dbReference type="EC" id="2.7.11.1"/>
    </reaction>
</comment>
<reference evidence="24" key="1">
    <citation type="submission" date="2023-07" db="EMBL/GenBank/DDBJ databases">
        <title>draft genome sequence of fig (Ficus carica).</title>
        <authorList>
            <person name="Takahashi T."/>
            <person name="Nishimura K."/>
        </authorList>
    </citation>
    <scope>NUCLEOTIDE SEQUENCE</scope>
</reference>
<feature type="transmembrane region" description="Helical" evidence="19">
    <location>
        <begin position="445"/>
        <end position="466"/>
    </location>
</feature>
<feature type="signal peptide" evidence="20">
    <location>
        <begin position="1"/>
        <end position="23"/>
    </location>
</feature>
<evidence type="ECO:0000256" key="3">
    <source>
        <dbReference type="ARBA" id="ARBA00022553"/>
    </source>
</evidence>
<comment type="caution">
    <text evidence="24">The sequence shown here is derived from an EMBL/GenBank/DDBJ whole genome shotgun (WGS) entry which is preliminary data.</text>
</comment>
<dbReference type="InterPro" id="IPR000719">
    <property type="entry name" value="Prot_kinase_dom"/>
</dbReference>
<evidence type="ECO:0000256" key="4">
    <source>
        <dbReference type="ARBA" id="ARBA00022679"/>
    </source>
</evidence>
<keyword evidence="5 19" id="KW-0812">Transmembrane</keyword>
<keyword evidence="11 19" id="KW-0472">Membrane</keyword>
<dbReference type="EMBL" id="BTGU01000204">
    <property type="protein sequence ID" value="GMN64976.1"/>
    <property type="molecule type" value="Genomic_DNA"/>
</dbReference>
<dbReference type="GO" id="GO:0005524">
    <property type="term" value="F:ATP binding"/>
    <property type="evidence" value="ECO:0007669"/>
    <property type="project" value="UniProtKB-UniRule"/>
</dbReference>
<dbReference type="InterPro" id="IPR000858">
    <property type="entry name" value="S_locus_glycoprot_dom"/>
</dbReference>
<dbReference type="FunFam" id="3.50.4.10:FF:000002">
    <property type="entry name" value="G-type lectin S-receptor-like serine/threonine-protein kinase"/>
    <property type="match status" value="1"/>
</dbReference>
<keyword evidence="9 17" id="KW-0067">ATP-binding</keyword>
<feature type="binding site" evidence="18">
    <location>
        <position position="535"/>
    </location>
    <ligand>
        <name>ATP</name>
        <dbReference type="ChEBI" id="CHEBI:30616"/>
    </ligand>
</feature>
<dbReference type="InterPro" id="IPR021820">
    <property type="entry name" value="S-locus_recpt_kinase_C"/>
</dbReference>
<feature type="domain" description="Apple" evidence="23">
    <location>
        <begin position="347"/>
        <end position="430"/>
    </location>
</feature>
<proteinExistence type="inferred from homology"/>
<dbReference type="FunFam" id="1.10.510.10:FF:000060">
    <property type="entry name" value="G-type lectin S-receptor-like serine/threonine-protein kinase"/>
    <property type="match status" value="1"/>
</dbReference>
<evidence type="ECO:0000256" key="17">
    <source>
        <dbReference type="PIRNR" id="PIRNR000641"/>
    </source>
</evidence>
<sequence>MEIFGCIFTISFVFLFLSQNVFSSTVDSIRSPQSLSDGGTLISQGGSFELGFFTPGNSNNRYVGIWYKNILVQTVVWVANPCNPINGSSGLLTINGTGNLVLLDHNKSVVWSTNSSKQAKKPIVQLLDSGNLVLRDEEDVNSETMYLWQSFDYPSDKLLPNMKLGWDLKSGLKRRLSAWKNWDDPCPGDFTAGVVFDPQLHTFPEILLLKGATKFYRTGPWNGLRFSGAPELRTNPLYGYDFVYTEDEVYYTYDLKNKSVISILVMNQTTSLRERLTWIEEVKVWRTYSSLPRDDCDKYGVCGANANCIINDNPICKCLKGFKPKSQEKWNSMDWSEGCVRSSPLNCLEKDKDGFIKFSGLKVPDTTRSWVNKSMNLKECRAKCLSDCSCTAYTNSDITGQGSGCVIWYDDLIDVRQFSDAGQDLFIRMSRSELGKTNDNIKIRVVVPVAVVGGVSGMFLLGYFIWRRCLKDRTDRNETSSKNGSQEEDMELPLFNLPTIATATENFSVDNKLGEGGFGSVYRGKLEDGKQIAVKRLSISSGQGEKELKNEVKLIVKLQHRNLVKLLGCCIQEEEKLLVYEYMPNKSLDSFIFDQNQGKLLEWSKRFKIICGIARGLQYLHQDSRLRVIHRDLKASNILLDSEMNPKISDFGLARIFGGDQIEGKTNRIIGTYGYMAPEYAFDGLFSIKSDVFSFGVLVLEIVTGKKSRGFHHENHGLTLVGHAWTLHKEGSSFGLFDQHLRESHHNLKQVLRCIHVGLLCVQKSPMDRPDTSTVVVMLGSESELPQPKQPGYFTEIVSAKGDNSPMKAEFSSTNDMSITMLEAR</sequence>
<dbReference type="Gene3D" id="2.90.10.10">
    <property type="entry name" value="Bulb-type lectin domain"/>
    <property type="match status" value="1"/>
</dbReference>
<dbReference type="PANTHER" id="PTHR32444:SF234">
    <property type="entry name" value="RECEPTOR-LIKE SERINE_THREONINE-PROTEIN KINASE"/>
    <property type="match status" value="1"/>
</dbReference>
<dbReference type="Gene3D" id="3.30.200.20">
    <property type="entry name" value="Phosphorylase Kinase, domain 1"/>
    <property type="match status" value="1"/>
</dbReference>
<dbReference type="SMART" id="SM00220">
    <property type="entry name" value="S_TKc"/>
    <property type="match status" value="1"/>
</dbReference>
<evidence type="ECO:0000256" key="14">
    <source>
        <dbReference type="ARBA" id="ARBA00023180"/>
    </source>
</evidence>
<evidence type="ECO:0000313" key="24">
    <source>
        <dbReference type="EMBL" id="GMN64976.1"/>
    </source>
</evidence>
<dbReference type="InterPro" id="IPR001480">
    <property type="entry name" value="Bulb-type_lectin_dom"/>
</dbReference>
<dbReference type="FunFam" id="2.90.10.10:FF:000001">
    <property type="entry name" value="G-type lectin S-receptor-like serine/threonine-protein kinase"/>
    <property type="match status" value="1"/>
</dbReference>
<keyword evidence="6 20" id="KW-0732">Signal</keyword>
<protein>
    <recommendedName>
        <fullName evidence="17">Receptor-like serine/threonine-protein kinase</fullName>
        <ecNumber evidence="17">2.7.11.1</ecNumber>
    </recommendedName>
</protein>
<dbReference type="EC" id="2.7.11.1" evidence="17"/>
<feature type="chain" id="PRO_5041652237" description="Receptor-like serine/threonine-protein kinase" evidence="20">
    <location>
        <begin position="24"/>
        <end position="825"/>
    </location>
</feature>
<evidence type="ECO:0000313" key="25">
    <source>
        <dbReference type="Proteomes" id="UP001187192"/>
    </source>
</evidence>
<keyword evidence="3" id="KW-0597">Phosphoprotein</keyword>
<dbReference type="Pfam" id="PF07714">
    <property type="entry name" value="PK_Tyr_Ser-Thr"/>
    <property type="match status" value="1"/>
</dbReference>
<keyword evidence="2 17" id="KW-0723">Serine/threonine-protein kinase</keyword>
<evidence type="ECO:0000256" key="1">
    <source>
        <dbReference type="ARBA" id="ARBA00004479"/>
    </source>
</evidence>
<dbReference type="PIRSF" id="PIRSF000641">
    <property type="entry name" value="SRK"/>
    <property type="match status" value="1"/>
</dbReference>
<evidence type="ECO:0000259" key="21">
    <source>
        <dbReference type="PROSITE" id="PS50011"/>
    </source>
</evidence>
<keyword evidence="10 19" id="KW-1133">Transmembrane helix</keyword>
<evidence type="ECO:0000256" key="20">
    <source>
        <dbReference type="SAM" id="SignalP"/>
    </source>
</evidence>
<dbReference type="Pfam" id="PF08276">
    <property type="entry name" value="PAN_2"/>
    <property type="match status" value="1"/>
</dbReference>
<keyword evidence="14" id="KW-0325">Glycoprotein</keyword>
<dbReference type="SMART" id="SM00473">
    <property type="entry name" value="PAN_AP"/>
    <property type="match status" value="1"/>
</dbReference>
<evidence type="ECO:0000256" key="10">
    <source>
        <dbReference type="ARBA" id="ARBA00022989"/>
    </source>
</evidence>
<accession>A0AA88DZR1</accession>
<dbReference type="CDD" id="cd01098">
    <property type="entry name" value="PAN_AP_plant"/>
    <property type="match status" value="1"/>
</dbReference>
<evidence type="ECO:0000256" key="19">
    <source>
        <dbReference type="SAM" id="Phobius"/>
    </source>
</evidence>
<evidence type="ECO:0000256" key="11">
    <source>
        <dbReference type="ARBA" id="ARBA00023136"/>
    </source>
</evidence>
<keyword evidence="8 17" id="KW-0418">Kinase</keyword>
<dbReference type="PROSITE" id="PS50948">
    <property type="entry name" value="PAN"/>
    <property type="match status" value="1"/>
</dbReference>
<evidence type="ECO:0000256" key="5">
    <source>
        <dbReference type="ARBA" id="ARBA00022692"/>
    </source>
</evidence>
<keyword evidence="12" id="KW-1015">Disulfide bond</keyword>
<comment type="similarity">
    <text evidence="17">Belongs to the protein kinase superfamily. Ser/Thr protein kinase family.</text>
</comment>
<dbReference type="InterPro" id="IPR017441">
    <property type="entry name" value="Protein_kinase_ATP_BS"/>
</dbReference>
<comment type="subcellular location">
    <subcellularLocation>
        <location evidence="1">Membrane</location>
        <topology evidence="1">Single-pass type I membrane protein</topology>
    </subcellularLocation>
</comment>
<name>A0AA88DZR1_FICCA</name>
<dbReference type="PROSITE" id="PS50927">
    <property type="entry name" value="BULB_LECTIN"/>
    <property type="match status" value="1"/>
</dbReference>
<feature type="domain" description="Protein kinase" evidence="21">
    <location>
        <begin position="507"/>
        <end position="785"/>
    </location>
</feature>